<keyword evidence="9" id="KW-0732">Signal</keyword>
<dbReference type="PRINTS" id="PR00606">
    <property type="entry name" value="CYTCHROMECID"/>
</dbReference>
<protein>
    <recommendedName>
        <fullName evidence="1">Cytochrome c-551</fullName>
    </recommendedName>
    <alternativeName>
        <fullName evidence="7">Cytochrome c551</fullName>
    </alternativeName>
</protein>
<dbReference type="RefSeq" id="WP_033056622.1">
    <property type="nucleotide sequence ID" value="NZ_AZQQ01000074.1"/>
</dbReference>
<dbReference type="Gene3D" id="1.10.760.10">
    <property type="entry name" value="Cytochrome c-like domain"/>
    <property type="match status" value="1"/>
</dbReference>
<evidence type="ECO:0000256" key="5">
    <source>
        <dbReference type="ARBA" id="ARBA00022982"/>
    </source>
</evidence>
<dbReference type="PROSITE" id="PS51007">
    <property type="entry name" value="CYTC"/>
    <property type="match status" value="1"/>
</dbReference>
<gene>
    <name evidence="11" type="ORF">V466_11365</name>
</gene>
<accession>A0A059L4U0</accession>
<name>A0A059L4U0_9PSED</name>
<evidence type="ECO:0000256" key="7">
    <source>
        <dbReference type="ARBA" id="ARBA00031244"/>
    </source>
</evidence>
<dbReference type="SUPFAM" id="SSF46626">
    <property type="entry name" value="Cytochrome c"/>
    <property type="match status" value="1"/>
</dbReference>
<organism evidence="11 12">
    <name type="scientific">Pseudomonas mandelii PD30</name>
    <dbReference type="NCBI Taxonomy" id="1419583"/>
    <lineage>
        <taxon>Bacteria</taxon>
        <taxon>Pseudomonadati</taxon>
        <taxon>Pseudomonadota</taxon>
        <taxon>Gammaproteobacteria</taxon>
        <taxon>Pseudomonadales</taxon>
        <taxon>Pseudomonadaceae</taxon>
        <taxon>Pseudomonas</taxon>
    </lineage>
</organism>
<feature type="chain" id="PRO_5001576492" description="Cytochrome c-551" evidence="9">
    <location>
        <begin position="23"/>
        <end position="104"/>
    </location>
</feature>
<dbReference type="GO" id="GO:0009055">
    <property type="term" value="F:electron transfer activity"/>
    <property type="evidence" value="ECO:0007669"/>
    <property type="project" value="InterPro"/>
</dbReference>
<evidence type="ECO:0000256" key="9">
    <source>
        <dbReference type="SAM" id="SignalP"/>
    </source>
</evidence>
<evidence type="ECO:0000256" key="1">
    <source>
        <dbReference type="ARBA" id="ARBA00021020"/>
    </source>
</evidence>
<keyword evidence="3 8" id="KW-0349">Heme</keyword>
<evidence type="ECO:0000256" key="8">
    <source>
        <dbReference type="PIRSR" id="PIRSR602324-1"/>
    </source>
</evidence>
<evidence type="ECO:0000313" key="11">
    <source>
        <dbReference type="EMBL" id="KDD69019.1"/>
    </source>
</evidence>
<dbReference type="GO" id="GO:0020037">
    <property type="term" value="F:heme binding"/>
    <property type="evidence" value="ECO:0007669"/>
    <property type="project" value="InterPro"/>
</dbReference>
<evidence type="ECO:0000256" key="4">
    <source>
        <dbReference type="ARBA" id="ARBA00022723"/>
    </source>
</evidence>
<dbReference type="Pfam" id="PF00034">
    <property type="entry name" value="Cytochrom_C"/>
    <property type="match status" value="1"/>
</dbReference>
<evidence type="ECO:0000313" key="12">
    <source>
        <dbReference type="Proteomes" id="UP000026739"/>
    </source>
</evidence>
<dbReference type="GO" id="GO:0005506">
    <property type="term" value="F:iron ion binding"/>
    <property type="evidence" value="ECO:0007669"/>
    <property type="project" value="InterPro"/>
</dbReference>
<dbReference type="eggNOG" id="COG4654">
    <property type="taxonomic scope" value="Bacteria"/>
</dbReference>
<evidence type="ECO:0000256" key="3">
    <source>
        <dbReference type="ARBA" id="ARBA00022617"/>
    </source>
</evidence>
<evidence type="ECO:0000256" key="2">
    <source>
        <dbReference type="ARBA" id="ARBA00022448"/>
    </source>
</evidence>
<evidence type="ECO:0000256" key="6">
    <source>
        <dbReference type="ARBA" id="ARBA00023004"/>
    </source>
</evidence>
<keyword evidence="4 8" id="KW-0479">Metal-binding</keyword>
<feature type="binding site" description="axial binding residue" evidence="8">
    <location>
        <position position="83"/>
    </location>
    <ligand>
        <name>heme c</name>
        <dbReference type="ChEBI" id="CHEBI:61717"/>
    </ligand>
    <ligandPart>
        <name>Fe</name>
        <dbReference type="ChEBI" id="CHEBI:18248"/>
    </ligandPart>
</feature>
<feature type="signal peptide" evidence="9">
    <location>
        <begin position="1"/>
        <end position="22"/>
    </location>
</feature>
<comment type="PTM">
    <text evidence="8">Binds 1 heme c group covalently per subunit.</text>
</comment>
<evidence type="ECO:0000259" key="10">
    <source>
        <dbReference type="PROSITE" id="PS51007"/>
    </source>
</evidence>
<dbReference type="AlphaFoldDB" id="A0A059L4U0"/>
<feature type="binding site" description="covalent" evidence="8">
    <location>
        <position position="34"/>
    </location>
    <ligand>
        <name>heme c</name>
        <dbReference type="ChEBI" id="CHEBI:61717"/>
    </ligand>
</feature>
<keyword evidence="5" id="KW-0249">Electron transport</keyword>
<dbReference type="InterPro" id="IPR002324">
    <property type="entry name" value="Cyt_c_ID"/>
</dbReference>
<dbReference type="InterPro" id="IPR009056">
    <property type="entry name" value="Cyt_c-like_dom"/>
</dbReference>
<dbReference type="InterPro" id="IPR036909">
    <property type="entry name" value="Cyt_c-like_dom_sf"/>
</dbReference>
<proteinExistence type="predicted"/>
<dbReference type="Proteomes" id="UP000026739">
    <property type="component" value="Unassembled WGS sequence"/>
</dbReference>
<keyword evidence="6 8" id="KW-0408">Iron</keyword>
<keyword evidence="2" id="KW-0813">Transport</keyword>
<comment type="caution">
    <text evidence="11">The sequence shown here is derived from an EMBL/GenBank/DDBJ whole genome shotgun (WGS) entry which is preliminary data.</text>
</comment>
<sequence>MKSILVPLLALGAALTLQSAQAVDGEALFKSKPCVGCHMVDARMVGPGYKEVAAKYAGQADASATLVKSIKEGSTGKWGPIAMPANQVTDEEAKTLADWILTLK</sequence>
<dbReference type="EMBL" id="AZQQ01000074">
    <property type="protein sequence ID" value="KDD69019.1"/>
    <property type="molecule type" value="Genomic_DNA"/>
</dbReference>
<feature type="binding site" description="axial binding residue" evidence="8">
    <location>
        <position position="38"/>
    </location>
    <ligand>
        <name>heme c</name>
        <dbReference type="ChEBI" id="CHEBI:61717"/>
    </ligand>
    <ligandPart>
        <name>Fe</name>
        <dbReference type="ChEBI" id="CHEBI:18248"/>
    </ligandPart>
</feature>
<reference evidence="11 12" key="1">
    <citation type="submission" date="2013-12" db="EMBL/GenBank/DDBJ databases">
        <authorList>
            <person name="Formusa P.A."/>
            <person name="Habash M."/>
            <person name="Lee H."/>
            <person name="Trevors J.T."/>
        </authorList>
    </citation>
    <scope>NUCLEOTIDE SEQUENCE [LARGE SCALE GENOMIC DNA]</scope>
    <source>
        <strain evidence="11 12">PD30</strain>
    </source>
</reference>
<feature type="domain" description="Cytochrome c" evidence="10">
    <location>
        <begin position="20"/>
        <end position="104"/>
    </location>
</feature>